<dbReference type="PANTHER" id="PTHR37544">
    <property type="entry name" value="SPRAY-RELATED"/>
    <property type="match status" value="1"/>
</dbReference>
<feature type="transmembrane region" description="Helical" evidence="2">
    <location>
        <begin position="68"/>
        <end position="89"/>
    </location>
</feature>
<dbReference type="EMBL" id="CVQI01028335">
    <property type="protein sequence ID" value="CRK35902.1"/>
    <property type="molecule type" value="Genomic_DNA"/>
</dbReference>
<proteinExistence type="predicted"/>
<sequence>MFWTSKRPVVALKEVSSYDHASRNTSPAEKTTPSGRTESRKPIFPRMLEKTDKHKHGWKPMSMRAQTLLPFTIISALIAIGTELLAVQSNREGGLALVHHPEDNTAATNFAYLFLPTIVAVFYSMIWSWVDLDVKRIQPWLELSATDGATGKDSLLSEYPYNFIGFVPFSAAKRRHWPTFLAGISMIIIFWLITPLQSSVIGSGLIVVKKQLPVAITSSFLPASNQSVLLDQSIMNVGFATTWLGQPLLPFTAPDYTLLPFKSSQSPETGGPAANWTGTTTKLTTELECWPAAISDSPIYGAYHFNNGRGCNASTIVPYNSHAGKYPFRLLYIGYHNDAHADYFLASPTCSRNTSNQFLAIWSAFVEVGKTNVTAVFCEATYYKQKVSATVSGPRSIPIEDSIVPLGPRETLLDTEFNHTGLHYLLGSGVSAVATDRDWYAHHFLEQYTRLYDTGFSLPASPMVGFAVGSDPSKPAKYYGNHTALGQAFVAPQKMLFHLAVNKVLADADDVAPTNGTATYFMHGFIVSRPISIVVETLLLLVGAMSLALLWCIQAKESKLLGEPGSVSALIQVIRKSPELLDEFSGQGSTPEEKLRNEFEDERFRLCCGCDSASGATELKILGSGDRPDRILSLFRPSAGHYEPVEPLALRTCSGIAFIMALLAMLAGLTYLKVKEEALGGLIRPYESFEVLLILQSFIPTVLATLIEPFWVLVNRLLCVLQPFKDLFEGQSTSRGSIDANYTSIPPQLVVWRALRARHYMLAIVCIMALLCDVLAVGLGGLFNEGPTRSEYSIQLKHDAAPRLSNDSLTTFADMLRMPYPYEEHFYVTSANITLNTTLPPWTSTEYFFQPFSASQTGGKNTTEILRGRTRGYGIDPQCETAISNTQPPSVDLTDFKAKHSITKSLGCTDVYQPEYLRLNESTAPPQGPSSVESPDTFLSGRLVEPCAKTFIMGWGRTSNGSDANGTVESGFVLCYPRFRTALFDVTINTEGYVLEYEKASEMEYDLGYPGFTNQTDNLIIVSNNIIARAEGRWHNHTFTRDWMSELIRPETNSSDFVNPLKPLPSPETMLDHVGPMYTRLFALFLGLNSFIFDNDTSAEPAFEGQRWALETRIFMSEPAFLVSTTILSLSLVVAAVLYGWSIAFFLPRMPTNIASVLAYVAASTAVRECSPEQYKTRTFSFGRYIGVDGRAHVGIDTDPSVVPIQLKSLRKGNTNPRRSWLGKLRKRHTGGHRGGDTWL</sequence>
<feature type="transmembrane region" description="Helical" evidence="2">
    <location>
        <begin position="531"/>
        <end position="553"/>
    </location>
</feature>
<evidence type="ECO:0000313" key="6">
    <source>
        <dbReference type="Proteomes" id="UP000045706"/>
    </source>
</evidence>
<evidence type="ECO:0000256" key="2">
    <source>
        <dbReference type="SAM" id="Phobius"/>
    </source>
</evidence>
<feature type="transmembrane region" description="Helical" evidence="2">
    <location>
        <begin position="760"/>
        <end position="783"/>
    </location>
</feature>
<dbReference type="AlphaFoldDB" id="A0A0G4MP17"/>
<organism evidence="4 6">
    <name type="scientific">Verticillium longisporum</name>
    <name type="common">Verticillium dahliae var. longisporum</name>
    <dbReference type="NCBI Taxonomy" id="100787"/>
    <lineage>
        <taxon>Eukaryota</taxon>
        <taxon>Fungi</taxon>
        <taxon>Dikarya</taxon>
        <taxon>Ascomycota</taxon>
        <taxon>Pezizomycotina</taxon>
        <taxon>Sordariomycetes</taxon>
        <taxon>Hypocreomycetidae</taxon>
        <taxon>Glomerellales</taxon>
        <taxon>Plectosphaerellaceae</taxon>
        <taxon>Verticillium</taxon>
    </lineage>
</organism>
<dbReference type="Proteomes" id="UP000044602">
    <property type="component" value="Unassembled WGS sequence"/>
</dbReference>
<dbReference type="InterPro" id="IPR021840">
    <property type="entry name" value="DUF3433"/>
</dbReference>
<protein>
    <submittedName>
        <fullName evidence="4">Uncharacterized protein</fullName>
    </submittedName>
</protein>
<feature type="region of interest" description="Disordered" evidence="1">
    <location>
        <begin position="17"/>
        <end position="40"/>
    </location>
</feature>
<feature type="compositionally biased region" description="Polar residues" evidence="1">
    <location>
        <begin position="23"/>
        <end position="36"/>
    </location>
</feature>
<evidence type="ECO:0000313" key="4">
    <source>
        <dbReference type="EMBL" id="CRK35902.1"/>
    </source>
</evidence>
<feature type="transmembrane region" description="Helical" evidence="2">
    <location>
        <begin position="1121"/>
        <end position="1147"/>
    </location>
</feature>
<accession>A0A0G4MP17</accession>
<dbReference type="Pfam" id="PF11915">
    <property type="entry name" value="DUF3433"/>
    <property type="match status" value="2"/>
</dbReference>
<gene>
    <name evidence="3" type="ORF">BN1708_006561</name>
    <name evidence="4" type="ORF">BN1723_015034</name>
</gene>
<evidence type="ECO:0000313" key="3">
    <source>
        <dbReference type="EMBL" id="CRK34925.1"/>
    </source>
</evidence>
<reference evidence="5 6" key="1">
    <citation type="submission" date="2015-05" db="EMBL/GenBank/DDBJ databases">
        <authorList>
            <person name="Fogelqvist Johan"/>
        </authorList>
    </citation>
    <scope>NUCLEOTIDE SEQUENCE [LARGE SCALE GENOMIC DNA]</scope>
    <source>
        <strain evidence="3">VL1</strain>
        <strain evidence="4">VL2</strain>
    </source>
</reference>
<evidence type="ECO:0000313" key="5">
    <source>
        <dbReference type="Proteomes" id="UP000044602"/>
    </source>
</evidence>
<keyword evidence="2" id="KW-0472">Membrane</keyword>
<feature type="transmembrane region" description="Helical" evidence="2">
    <location>
        <begin position="177"/>
        <end position="193"/>
    </location>
</feature>
<keyword evidence="2" id="KW-1133">Transmembrane helix</keyword>
<dbReference type="Proteomes" id="UP000045706">
    <property type="component" value="Unassembled WGS sequence"/>
</dbReference>
<keyword evidence="2" id="KW-0812">Transmembrane</keyword>
<dbReference type="EMBL" id="CVQH01023305">
    <property type="protein sequence ID" value="CRK34925.1"/>
    <property type="molecule type" value="Genomic_DNA"/>
</dbReference>
<feature type="transmembrane region" description="Helical" evidence="2">
    <location>
        <begin position="692"/>
        <end position="714"/>
    </location>
</feature>
<dbReference type="STRING" id="100787.A0A0G4MP17"/>
<dbReference type="PANTHER" id="PTHR37544:SF3">
    <property type="entry name" value="SPRAY"/>
    <property type="match status" value="1"/>
</dbReference>
<feature type="transmembrane region" description="Helical" evidence="2">
    <location>
        <begin position="109"/>
        <end position="130"/>
    </location>
</feature>
<keyword evidence="5" id="KW-1185">Reference proteome</keyword>
<name>A0A0G4MP17_VERLO</name>
<evidence type="ECO:0000256" key="1">
    <source>
        <dbReference type="SAM" id="MobiDB-lite"/>
    </source>
</evidence>
<feature type="transmembrane region" description="Helical" evidence="2">
    <location>
        <begin position="648"/>
        <end position="672"/>
    </location>
</feature>